<feature type="compositionally biased region" description="Polar residues" evidence="5">
    <location>
        <begin position="75"/>
        <end position="94"/>
    </location>
</feature>
<protein>
    <submittedName>
        <fullName evidence="7">Plexin domain-containing protein 1-like isoform X1</fullName>
    </submittedName>
</protein>
<reference evidence="7" key="2">
    <citation type="submission" date="2023-04" db="EMBL/GenBank/DDBJ databases">
        <authorList>
            <person name="Bu L."/>
            <person name="Lu L."/>
            <person name="Laidemitt M.R."/>
            <person name="Zhang S.M."/>
            <person name="Mutuku M."/>
            <person name="Mkoji G."/>
            <person name="Steinauer M."/>
            <person name="Loker E.S."/>
        </authorList>
    </citation>
    <scope>NUCLEOTIDE SEQUENCE</scope>
    <source>
        <strain evidence="7">KasaAsao</strain>
        <tissue evidence="7">Whole Snail</tissue>
    </source>
</reference>
<dbReference type="Proteomes" id="UP001233172">
    <property type="component" value="Unassembled WGS sequence"/>
</dbReference>
<name>A0AAD8AV40_BIOPF</name>
<evidence type="ECO:0000256" key="4">
    <source>
        <dbReference type="ARBA" id="ARBA00022989"/>
    </source>
</evidence>
<gene>
    <name evidence="7" type="ORF">Bpfe_029056</name>
</gene>
<dbReference type="GO" id="GO:0016020">
    <property type="term" value="C:membrane"/>
    <property type="evidence" value="ECO:0007669"/>
    <property type="project" value="UniProtKB-SubCell"/>
</dbReference>
<feature type="compositionally biased region" description="Low complexity" evidence="5">
    <location>
        <begin position="127"/>
        <end position="158"/>
    </location>
</feature>
<keyword evidence="4 6" id="KW-1133">Transmembrane helix</keyword>
<accession>A0AAD8AV40</accession>
<evidence type="ECO:0000256" key="5">
    <source>
        <dbReference type="SAM" id="MobiDB-lite"/>
    </source>
</evidence>
<reference evidence="7" key="1">
    <citation type="journal article" date="2023" name="PLoS Negl. Trop. Dis.">
        <title>A genome sequence for Biomphalaria pfeifferi, the major vector snail for the human-infecting parasite Schistosoma mansoni.</title>
        <authorList>
            <person name="Bu L."/>
            <person name="Lu L."/>
            <person name="Laidemitt M.R."/>
            <person name="Zhang S.M."/>
            <person name="Mutuku M."/>
            <person name="Mkoji G."/>
            <person name="Steinauer M."/>
            <person name="Loker E.S."/>
        </authorList>
    </citation>
    <scope>NUCLEOTIDE SEQUENCE</scope>
    <source>
        <strain evidence="7">KasaAsao</strain>
    </source>
</reference>
<organism evidence="7 8">
    <name type="scientific">Biomphalaria pfeifferi</name>
    <name type="common">Bloodfluke planorb</name>
    <name type="synonym">Freshwater snail</name>
    <dbReference type="NCBI Taxonomy" id="112525"/>
    <lineage>
        <taxon>Eukaryota</taxon>
        <taxon>Metazoa</taxon>
        <taxon>Spiralia</taxon>
        <taxon>Lophotrochozoa</taxon>
        <taxon>Mollusca</taxon>
        <taxon>Gastropoda</taxon>
        <taxon>Heterobranchia</taxon>
        <taxon>Euthyneura</taxon>
        <taxon>Panpulmonata</taxon>
        <taxon>Hygrophila</taxon>
        <taxon>Lymnaeoidea</taxon>
        <taxon>Planorbidae</taxon>
        <taxon>Biomphalaria</taxon>
    </lineage>
</organism>
<feature type="region of interest" description="Disordered" evidence="5">
    <location>
        <begin position="72"/>
        <end position="94"/>
    </location>
</feature>
<dbReference type="InterPro" id="IPR031152">
    <property type="entry name" value="PLXDC"/>
</dbReference>
<sequence length="603" mass="66356">MAALSDNCTKSILSLLSSIVSISFFLFKGEKVSYCVYFVSFAEINYLIVNSNELKLTSENYQVVKVLSHSRIRRQNSPADSSGPNKPVSSPDETSQAIVTGAFTAASGATAAPKDATTAVPPRVSDSNSTANVSSTAAPVSSTTKTSTSTSTEPTAAPVNPFAEADYIHDQHIYYTSEVFKNKVNDYWQELSAVPRHETLSSGHRVAAVIPLKFKFHFYGHDVTNVTVATGGFIYMSPFLHQWLTATQYIAPLMANFDPSLSKESGIYYKNEDDKFTVEWKNVMLKDQNSSGVFTFQAILHKDDNIHFVYKTVPVSVRSISTEEHPVKIGLSDAYYNDTYLPEYKIKRRTIYEYHKVVVKMDAIANGTVVVLKPLPTCNRLTDCGTCVKHENVKFDCKWCNTIGRCSDGLDWYRQHWDKEGCQQSSGSSVDDCEPVTTTTVTNWSVSTTAVKLANSSSRLSLTVTTLSSFSDETSTDNVTNSSSQAKLLAGCGLTNATDICSFLPQPVRPITDPLYPGSQNICNNGKCNQKSDFPVAVIVVIVFIICGLLGAVGGWVYYAYTHPTSKSGMWLMEHRPSQIKANIKFWKSSTDAGTKYKVESDA</sequence>
<evidence type="ECO:0000313" key="7">
    <source>
        <dbReference type="EMBL" id="KAK0041535.1"/>
    </source>
</evidence>
<proteinExistence type="predicted"/>
<feature type="region of interest" description="Disordered" evidence="5">
    <location>
        <begin position="112"/>
        <end position="158"/>
    </location>
</feature>
<comment type="caution">
    <text evidence="7">The sequence shown here is derived from an EMBL/GenBank/DDBJ whole genome shotgun (WGS) entry which is preliminary data.</text>
</comment>
<keyword evidence="3" id="KW-0732">Signal</keyword>
<dbReference type="PANTHER" id="PTHR13055">
    <property type="entry name" value="TUMOR ENDOTHELIAL MARKER 7 RELATED"/>
    <property type="match status" value="1"/>
</dbReference>
<keyword evidence="8" id="KW-1185">Reference proteome</keyword>
<comment type="subcellular location">
    <subcellularLocation>
        <location evidence="1">Membrane</location>
        <topology evidence="1">Single-pass type I membrane protein</topology>
    </subcellularLocation>
</comment>
<evidence type="ECO:0000256" key="3">
    <source>
        <dbReference type="ARBA" id="ARBA00022729"/>
    </source>
</evidence>
<dbReference type="AlphaFoldDB" id="A0AAD8AV40"/>
<dbReference type="EMBL" id="JASAOG010000272">
    <property type="protein sequence ID" value="KAK0041535.1"/>
    <property type="molecule type" value="Genomic_DNA"/>
</dbReference>
<keyword evidence="6" id="KW-0472">Membrane</keyword>
<evidence type="ECO:0000256" key="2">
    <source>
        <dbReference type="ARBA" id="ARBA00022692"/>
    </source>
</evidence>
<evidence type="ECO:0000256" key="6">
    <source>
        <dbReference type="SAM" id="Phobius"/>
    </source>
</evidence>
<evidence type="ECO:0000313" key="8">
    <source>
        <dbReference type="Proteomes" id="UP001233172"/>
    </source>
</evidence>
<evidence type="ECO:0000256" key="1">
    <source>
        <dbReference type="ARBA" id="ARBA00004479"/>
    </source>
</evidence>
<keyword evidence="2 6" id="KW-0812">Transmembrane</keyword>
<dbReference type="PANTHER" id="PTHR13055:SF12">
    <property type="entry name" value="LD40707P"/>
    <property type="match status" value="1"/>
</dbReference>
<feature type="transmembrane region" description="Helical" evidence="6">
    <location>
        <begin position="534"/>
        <end position="561"/>
    </location>
</feature>